<protein>
    <submittedName>
        <fullName evidence="2">Uncharacterized protein</fullName>
    </submittedName>
</protein>
<gene>
    <name evidence="2" type="ORF">BCO71171_04254</name>
</gene>
<evidence type="ECO:0000313" key="2">
    <source>
        <dbReference type="EMBL" id="VWD35548.1"/>
    </source>
</evidence>
<evidence type="ECO:0000313" key="3">
    <source>
        <dbReference type="Proteomes" id="UP000494182"/>
    </source>
</evidence>
<dbReference type="RefSeq" id="WP_174974789.1">
    <property type="nucleotide sequence ID" value="NZ_CABVQT010000011.1"/>
</dbReference>
<proteinExistence type="predicted"/>
<name>A0A6P2ZSE2_9BURK</name>
<dbReference type="EMBL" id="CABVQT010000011">
    <property type="protein sequence ID" value="VWD35548.1"/>
    <property type="molecule type" value="Genomic_DNA"/>
</dbReference>
<organism evidence="2 3">
    <name type="scientific">Burkholderia contaminans</name>
    <dbReference type="NCBI Taxonomy" id="488447"/>
    <lineage>
        <taxon>Bacteria</taxon>
        <taxon>Pseudomonadati</taxon>
        <taxon>Pseudomonadota</taxon>
        <taxon>Betaproteobacteria</taxon>
        <taxon>Burkholderiales</taxon>
        <taxon>Burkholderiaceae</taxon>
        <taxon>Burkholderia</taxon>
        <taxon>Burkholderia cepacia complex</taxon>
    </lineage>
</organism>
<evidence type="ECO:0000256" key="1">
    <source>
        <dbReference type="SAM" id="MobiDB-lite"/>
    </source>
</evidence>
<feature type="region of interest" description="Disordered" evidence="1">
    <location>
        <begin position="64"/>
        <end position="84"/>
    </location>
</feature>
<dbReference type="AlphaFoldDB" id="A0A6P2ZSE2"/>
<sequence length="84" mass="8823">MTRTTTHHDAALAAAITAAADRLNFNNHAGSIDRSRTLAVFVVALSNRLALRFPTATAALDALIDSPATPGNPAAPSLHQQHQQ</sequence>
<accession>A0A6P2ZSE2</accession>
<dbReference type="Proteomes" id="UP000494182">
    <property type="component" value="Unassembled WGS sequence"/>
</dbReference>
<reference evidence="2 3" key="1">
    <citation type="submission" date="2019-09" db="EMBL/GenBank/DDBJ databases">
        <authorList>
            <person name="Depoorter E."/>
        </authorList>
    </citation>
    <scope>NUCLEOTIDE SEQUENCE [LARGE SCALE GENOMIC DNA]</scope>
    <source>
        <strain evidence="2">R-71171</strain>
    </source>
</reference>